<evidence type="ECO:0000313" key="5">
    <source>
        <dbReference type="EMBL" id="CBF76627.1"/>
    </source>
</evidence>
<dbReference type="RefSeq" id="XP_662456.1">
    <property type="nucleotide sequence ID" value="XM_657364.2"/>
</dbReference>
<dbReference type="PANTHER" id="PTHR33928:SF2">
    <property type="entry name" value="PECTATE LYASE SUPERFAMILY PROTEIN DOMAIN-CONTAINING PROTEIN-RELATED"/>
    <property type="match status" value="1"/>
</dbReference>
<dbReference type="Proteomes" id="UP000000560">
    <property type="component" value="Chromosome III"/>
</dbReference>
<dbReference type="eggNOG" id="ENOG502SH8Z">
    <property type="taxonomic scope" value="Eukaryota"/>
</dbReference>
<dbReference type="FunFam" id="2.160.20.10:FF:000043">
    <property type="entry name" value="Exo-beta-1,3-glucanase, putative"/>
    <property type="match status" value="1"/>
</dbReference>
<dbReference type="CAZy" id="GH55">
    <property type="family name" value="Glycoside Hydrolase Family 55"/>
</dbReference>
<dbReference type="HOGENOM" id="CLU_002540_1_1_1"/>
<dbReference type="Gene3D" id="2.160.20.10">
    <property type="entry name" value="Single-stranded right-handed beta-helix, Pectin lyase-like"/>
    <property type="match status" value="2"/>
</dbReference>
<feature type="domain" description="Rhamnogalacturonase A/B/Epimerase-like pectate lyase" evidence="4">
    <location>
        <begin position="566"/>
        <end position="620"/>
    </location>
</feature>
<keyword evidence="6" id="KW-1185">Reference proteome</keyword>
<dbReference type="InterPro" id="IPR024535">
    <property type="entry name" value="RHGA/B-epi-like_pectate_lyase"/>
</dbReference>
<dbReference type="AlphaFoldDB" id="Q5B3M8"/>
<proteinExistence type="predicted"/>
<evidence type="ECO:0000256" key="3">
    <source>
        <dbReference type="ARBA" id="ARBA00022729"/>
    </source>
</evidence>
<keyword evidence="3" id="KW-0732">Signal</keyword>
<reference evidence="6" key="1">
    <citation type="journal article" date="2005" name="Nature">
        <title>Sequencing of Aspergillus nidulans and comparative analysis with A. fumigatus and A. oryzae.</title>
        <authorList>
            <person name="Galagan J.E."/>
            <person name="Calvo S.E."/>
            <person name="Cuomo C."/>
            <person name="Ma L.J."/>
            <person name="Wortman J.R."/>
            <person name="Batzoglou S."/>
            <person name="Lee S.I."/>
            <person name="Basturkmen M."/>
            <person name="Spevak C.C."/>
            <person name="Clutterbuck J."/>
            <person name="Kapitonov V."/>
            <person name="Jurka J."/>
            <person name="Scazzocchio C."/>
            <person name="Farman M."/>
            <person name="Butler J."/>
            <person name="Purcell S."/>
            <person name="Harris S."/>
            <person name="Braus G.H."/>
            <person name="Draht O."/>
            <person name="Busch S."/>
            <person name="D'Enfert C."/>
            <person name="Bouchier C."/>
            <person name="Goldman G.H."/>
            <person name="Bell-Pedersen D."/>
            <person name="Griffiths-Jones S."/>
            <person name="Doonan J.H."/>
            <person name="Yu J."/>
            <person name="Vienken K."/>
            <person name="Pain A."/>
            <person name="Freitag M."/>
            <person name="Selker E.U."/>
            <person name="Archer D.B."/>
            <person name="Penalva M.A."/>
            <person name="Oakley B.R."/>
            <person name="Momany M."/>
            <person name="Tanaka T."/>
            <person name="Kumagai T."/>
            <person name="Asai K."/>
            <person name="Machida M."/>
            <person name="Nierman W.C."/>
            <person name="Denning D.W."/>
            <person name="Caddick M."/>
            <person name="Hynes M."/>
            <person name="Paoletti M."/>
            <person name="Fischer R."/>
            <person name="Miller B."/>
            <person name="Dyer P."/>
            <person name="Sachs M.S."/>
            <person name="Osmani S.A."/>
            <person name="Birren B.W."/>
        </authorList>
    </citation>
    <scope>NUCLEOTIDE SEQUENCE [LARGE SCALE GENOMIC DNA]</scope>
    <source>
        <strain evidence="6">FGSC A4 / ATCC 38163 / CBS 112.46 / NRRL 194 / M139</strain>
    </source>
</reference>
<dbReference type="CDD" id="cd23668">
    <property type="entry name" value="GH55_beta13glucanase-like"/>
    <property type="match status" value="1"/>
</dbReference>
<dbReference type="KEGG" id="ani:ANIA_04852"/>
<keyword evidence="2" id="KW-0964">Secreted</keyword>
<evidence type="ECO:0000313" key="6">
    <source>
        <dbReference type="Proteomes" id="UP000000560"/>
    </source>
</evidence>
<dbReference type="InterPro" id="IPR012334">
    <property type="entry name" value="Pectin_lyas_fold"/>
</dbReference>
<evidence type="ECO:0000256" key="2">
    <source>
        <dbReference type="ARBA" id="ARBA00022525"/>
    </source>
</evidence>
<dbReference type="GO" id="GO:0005576">
    <property type="term" value="C:extracellular region"/>
    <property type="evidence" value="ECO:0007669"/>
    <property type="project" value="UniProtKB-SubCell"/>
</dbReference>
<dbReference type="InterPro" id="IPR039279">
    <property type="entry name" value="QRT3-like"/>
</dbReference>
<gene>
    <name evidence="5" type="ORF">ANIA_04852</name>
</gene>
<accession>C8VA66</accession>
<dbReference type="SUPFAM" id="SSF51126">
    <property type="entry name" value="Pectin lyase-like"/>
    <property type="match status" value="2"/>
</dbReference>
<reference evidence="6" key="2">
    <citation type="journal article" date="2009" name="Fungal Genet. Biol.">
        <title>The 2008 update of the Aspergillus nidulans genome annotation: a community effort.</title>
        <authorList>
            <person name="Wortman J.R."/>
            <person name="Gilsenan J.M."/>
            <person name="Joardar V."/>
            <person name="Deegan J."/>
            <person name="Clutterbuck J."/>
            <person name="Andersen M.R."/>
            <person name="Archer D."/>
            <person name="Bencina M."/>
            <person name="Braus G."/>
            <person name="Coutinho P."/>
            <person name="von Dohren H."/>
            <person name="Doonan J."/>
            <person name="Driessen A.J."/>
            <person name="Durek P."/>
            <person name="Espeso E."/>
            <person name="Fekete E."/>
            <person name="Flipphi M."/>
            <person name="Estrada C.G."/>
            <person name="Geysens S."/>
            <person name="Goldman G."/>
            <person name="de Groot P.W."/>
            <person name="Hansen K."/>
            <person name="Harris S.D."/>
            <person name="Heinekamp T."/>
            <person name="Helmstaedt K."/>
            <person name="Henrissat B."/>
            <person name="Hofmann G."/>
            <person name="Homan T."/>
            <person name="Horio T."/>
            <person name="Horiuchi H."/>
            <person name="James S."/>
            <person name="Jones M."/>
            <person name="Karaffa L."/>
            <person name="Karanyi Z."/>
            <person name="Kato M."/>
            <person name="Keller N."/>
            <person name="Kelly D.E."/>
            <person name="Kiel J.A."/>
            <person name="Kim J.M."/>
            <person name="van der Klei I.J."/>
            <person name="Klis F.M."/>
            <person name="Kovalchuk A."/>
            <person name="Krasevec N."/>
            <person name="Kubicek C.P."/>
            <person name="Liu B."/>
            <person name="Maccabe A."/>
            <person name="Meyer V."/>
            <person name="Mirabito P."/>
            <person name="Miskei M."/>
            <person name="Mos M."/>
            <person name="Mullins J."/>
            <person name="Nelson D.R."/>
            <person name="Nielsen J."/>
            <person name="Oakley B.R."/>
            <person name="Osmani S.A."/>
            <person name="Pakula T."/>
            <person name="Paszewski A."/>
            <person name="Paulsen I."/>
            <person name="Pilsyk S."/>
            <person name="Pocsi I."/>
            <person name="Punt P.J."/>
            <person name="Ram A.F."/>
            <person name="Ren Q."/>
            <person name="Robellet X."/>
            <person name="Robson G."/>
            <person name="Seiboth B."/>
            <person name="van Solingen P."/>
            <person name="Specht T."/>
            <person name="Sun J."/>
            <person name="Taheri-Talesh N."/>
            <person name="Takeshita N."/>
            <person name="Ussery D."/>
            <person name="vanKuyk P.A."/>
            <person name="Visser H."/>
            <person name="van de Vondervoort P.J."/>
            <person name="de Vries R.P."/>
            <person name="Walton J."/>
            <person name="Xiang X."/>
            <person name="Xiong Y."/>
            <person name="Zeng A.P."/>
            <person name="Brandt B.W."/>
            <person name="Cornell M.J."/>
            <person name="van den Hondel C.A."/>
            <person name="Visser J."/>
            <person name="Oliver S.G."/>
            <person name="Turner G."/>
        </authorList>
    </citation>
    <scope>GENOME REANNOTATION</scope>
    <source>
        <strain evidence="6">FGSC A4 / ATCC 38163 / CBS 112.46 / NRRL 194 / M139</strain>
    </source>
</reference>
<dbReference type="Pfam" id="PF12708">
    <property type="entry name" value="Pect-lyase_RHGA_epim"/>
    <property type="match status" value="2"/>
</dbReference>
<organism evidence="5 6">
    <name type="scientific">Emericella nidulans (strain FGSC A4 / ATCC 38163 / CBS 112.46 / NRRL 194 / M139)</name>
    <name type="common">Aspergillus nidulans</name>
    <dbReference type="NCBI Taxonomy" id="227321"/>
    <lineage>
        <taxon>Eukaryota</taxon>
        <taxon>Fungi</taxon>
        <taxon>Dikarya</taxon>
        <taxon>Ascomycota</taxon>
        <taxon>Pezizomycotina</taxon>
        <taxon>Eurotiomycetes</taxon>
        <taxon>Eurotiomycetidae</taxon>
        <taxon>Eurotiales</taxon>
        <taxon>Aspergillaceae</taxon>
        <taxon>Aspergillus</taxon>
        <taxon>Aspergillus subgen. Nidulantes</taxon>
    </lineage>
</organism>
<dbReference type="FunFam" id="2.160.20.10:FF:000049">
    <property type="entry name" value="Putative exo-beta-1,3-glucanase"/>
    <property type="match status" value="1"/>
</dbReference>
<accession>Q5B3M8</accession>
<dbReference type="OrthoDB" id="1046782at2759"/>
<dbReference type="GeneID" id="2872644"/>
<dbReference type="PANTHER" id="PTHR33928">
    <property type="entry name" value="POLYGALACTURONASE QRT3"/>
    <property type="match status" value="1"/>
</dbReference>
<feature type="domain" description="Rhamnogalacturonase A/B/Epimerase-like pectate lyase" evidence="4">
    <location>
        <begin position="219"/>
        <end position="441"/>
    </location>
</feature>
<dbReference type="OMA" id="LYGGCNW"/>
<dbReference type="GO" id="GO:0004650">
    <property type="term" value="F:polygalacturonase activity"/>
    <property type="evidence" value="ECO:0000318"/>
    <property type="project" value="GO_Central"/>
</dbReference>
<dbReference type="EMBL" id="BN001303">
    <property type="protein sequence ID" value="CBF76627.1"/>
    <property type="molecule type" value="Genomic_DNA"/>
</dbReference>
<comment type="subcellular location">
    <subcellularLocation>
        <location evidence="1">Secreted</location>
    </subcellularLocation>
</comment>
<sequence length="934" mass="99859">MHAFWRAPWMKSKVGVSDDQRDHLLPENRDDDHRLGKGTPSRVANTQERYVGFGIGGAGNIRRFESFSCFQHGVGVFSREVQEIFVSVMLLSVYTDIDGVCCSAASMALHTAFLWRLFSLFCLCAWATAQKARINFVPGLDSNLTPEYSPPRPSGIPFTIQNYAAQPWHDLINVTHGANKPAASCAVSSGSSKFWYEEIEHNGQSSFLVPGYRDNYKVFRNVVTDYGADNTGQSDASSAIQKAIRDGPSGGPARDEKAMGSTGQPAIIYLPGGTYLLGAALQLYIGTVLIGDPTNPPILKATPGFSGDHIIYAKDPNFGGTINFYIGIKNIVLDSTGLDSTLSMNLLDWTVSQATQLANVGFNMPPASQHVGLTTQYDYNSNIILQNDLWFNGGSIGMKLSGQQWVIKNTVFAGTTTGIVAGGTDIILLGCQFSNGKTGIDATGTSGSLTVIDSSGSGLESFLISSTPNGAGNAIILENIQNTGTTVNLGGQAVVSGSVPNTWVRGDMYAAGSPNMQRVNGQTVTTQRSSALLNGTKYFTKSPPTFQEFSKDQVLNIKSVPGRQVYGDGATDDTQNINEILAENADCGVIYFPAGTYMVTDTIFVPTGRRIVGDPYASVISGVGAKFQDPMSVRPMVRFGYPGDVGVAQVSDMLFTVGDILPGCKIVSPPDSIGSIANHTQVEVNIAGSKPGDVGFWNSHIRIGGAVGSKVESQCAGSPDKCKAAWAALHLTSTSSAYIENMWGWTADHDLDGSNGQTISTGRGALVEATAATWLVGTGFEHHTLYQYNFEYARNVFSTMQQSESAYWQGPGNMLAPAPWQDNMIPSDPNFAQCAADDALCRMGLFERIHASSSLFLYGGCNWVFFNNNSDCNAPSGKCQKNAIQITDSSAVYLYGTNTKSTINMVLSGNQAIATEDENAGGWGGVIAAYLYSV</sequence>
<evidence type="ECO:0000259" key="4">
    <source>
        <dbReference type="Pfam" id="PF12708"/>
    </source>
</evidence>
<protein>
    <submittedName>
        <fullName evidence="5">Exo-beta-1,3-glucanase, putative (AFU_orthologue AFUA_3G07520)</fullName>
    </submittedName>
</protein>
<dbReference type="InterPro" id="IPR011050">
    <property type="entry name" value="Pectin_lyase_fold/virulence"/>
</dbReference>
<dbReference type="InParanoid" id="Q5B3M8"/>
<evidence type="ECO:0000256" key="1">
    <source>
        <dbReference type="ARBA" id="ARBA00004613"/>
    </source>
</evidence>
<name>Q5B3M8_EMENI</name>